<dbReference type="Gene3D" id="1.25.40.20">
    <property type="entry name" value="Ankyrin repeat-containing domain"/>
    <property type="match status" value="1"/>
</dbReference>
<accession>A0A2P6N8A3</accession>
<feature type="region of interest" description="Disordered" evidence="1">
    <location>
        <begin position="442"/>
        <end position="466"/>
    </location>
</feature>
<gene>
    <name evidence="2" type="ORF">PROFUN_12133</name>
</gene>
<dbReference type="EMBL" id="MDYQ01000159">
    <property type="protein sequence ID" value="PRP80175.1"/>
    <property type="molecule type" value="Genomic_DNA"/>
</dbReference>
<protein>
    <submittedName>
        <fullName evidence="2">Uncharacterized protein</fullName>
    </submittedName>
</protein>
<dbReference type="InterPro" id="IPR036770">
    <property type="entry name" value="Ankyrin_rpt-contain_sf"/>
</dbReference>
<organism evidence="2 3">
    <name type="scientific">Planoprotostelium fungivorum</name>
    <dbReference type="NCBI Taxonomy" id="1890364"/>
    <lineage>
        <taxon>Eukaryota</taxon>
        <taxon>Amoebozoa</taxon>
        <taxon>Evosea</taxon>
        <taxon>Variosea</taxon>
        <taxon>Cavosteliida</taxon>
        <taxon>Cavosteliaceae</taxon>
        <taxon>Planoprotostelium</taxon>
    </lineage>
</organism>
<feature type="compositionally biased region" description="Acidic residues" evidence="1">
    <location>
        <begin position="255"/>
        <end position="274"/>
    </location>
</feature>
<evidence type="ECO:0000313" key="2">
    <source>
        <dbReference type="EMBL" id="PRP80175.1"/>
    </source>
</evidence>
<evidence type="ECO:0000313" key="3">
    <source>
        <dbReference type="Proteomes" id="UP000241769"/>
    </source>
</evidence>
<dbReference type="AlphaFoldDB" id="A0A2P6N8A3"/>
<dbReference type="SUPFAM" id="SSF48403">
    <property type="entry name" value="Ankyrin repeat"/>
    <property type="match status" value="1"/>
</dbReference>
<feature type="region of interest" description="Disordered" evidence="1">
    <location>
        <begin position="249"/>
        <end position="280"/>
    </location>
</feature>
<keyword evidence="3" id="KW-1185">Reference proteome</keyword>
<dbReference type="Proteomes" id="UP000241769">
    <property type="component" value="Unassembled WGS sequence"/>
</dbReference>
<dbReference type="OrthoDB" id="341259at2759"/>
<sequence>MGSYGLITGSYDVLRMILQIALTEDAAHSYFESECLYVRLRLVCRSWRKIVDSFFVIHLSNMCRAMDSGNVEMFRFLLAHSNPTDRDNYVLHRASAIGFKEGVQMLLADPRLDLTMDGKALQHAIARRQIETALLLLSCDRIDPAAESNLAIQTAARYGVPQLVRVLLADPRVDPSDRNNKAIRSACKRGCQESLKLLMADPRVDPSLNSNAALCIAIDEDMPDIQRLLLSDARVRKNMEEEHDHHYFLIQEEGQKEEEQEEGDKDEKEAEEEGTMGGPKGNVCLSKGLMVSDSNKHCQAVLKSGRRKGKEFQYSRLASITFLSKSCNLWFALNAIVSILLLTDTCPCDSCRIEAVSSEVQFGINTKTTDLKFATKSDLSPRTPKLSRVAILRTRRFRPTLFHDNNLNDKQQPRRQTHTVPRAAGGDISILFDKLMQMDDRQESCTSLGGPSSLGQSATQSSGLRLREQPVADVGRGSHELVSVQEQQQDAVHDQLSGHALHLPVWLYMYNNWILAVKIQPFDGGAQNRRHV</sequence>
<name>A0A2P6N8A3_9EUKA</name>
<proteinExistence type="predicted"/>
<reference evidence="2 3" key="1">
    <citation type="journal article" date="2018" name="Genome Biol. Evol.">
        <title>Multiple Roots of Fruiting Body Formation in Amoebozoa.</title>
        <authorList>
            <person name="Hillmann F."/>
            <person name="Forbes G."/>
            <person name="Novohradska S."/>
            <person name="Ferling I."/>
            <person name="Riege K."/>
            <person name="Groth M."/>
            <person name="Westermann M."/>
            <person name="Marz M."/>
            <person name="Spaller T."/>
            <person name="Winckler T."/>
            <person name="Schaap P."/>
            <person name="Glockner G."/>
        </authorList>
    </citation>
    <scope>NUCLEOTIDE SEQUENCE [LARGE SCALE GENOMIC DNA]</scope>
    <source>
        <strain evidence="2 3">Jena</strain>
    </source>
</reference>
<comment type="caution">
    <text evidence="2">The sequence shown here is derived from an EMBL/GenBank/DDBJ whole genome shotgun (WGS) entry which is preliminary data.</text>
</comment>
<feature type="compositionally biased region" description="Polar residues" evidence="1">
    <location>
        <begin position="444"/>
        <end position="463"/>
    </location>
</feature>
<evidence type="ECO:0000256" key="1">
    <source>
        <dbReference type="SAM" id="MobiDB-lite"/>
    </source>
</evidence>
<dbReference type="InParanoid" id="A0A2P6N8A3"/>